<name>A0ABP0Y3D9_9ROSI</name>
<feature type="transmembrane region" description="Helical" evidence="5">
    <location>
        <begin position="388"/>
        <end position="408"/>
    </location>
</feature>
<keyword evidence="3 5" id="KW-1133">Transmembrane helix</keyword>
<evidence type="ECO:0000313" key="8">
    <source>
        <dbReference type="Proteomes" id="UP001642487"/>
    </source>
</evidence>
<protein>
    <recommendedName>
        <fullName evidence="6">V-type proton ATPase subunit S1/VOA1 transmembrane domain-containing protein</fullName>
    </recommendedName>
</protein>
<keyword evidence="2 5" id="KW-0812">Transmembrane</keyword>
<evidence type="ECO:0000313" key="7">
    <source>
        <dbReference type="EMBL" id="CAK9313460.1"/>
    </source>
</evidence>
<evidence type="ECO:0000256" key="1">
    <source>
        <dbReference type="ARBA" id="ARBA00004167"/>
    </source>
</evidence>
<sequence>MPDASRRATSKKRTTNISRTQYGFDEPSVGIDLFFYFPLYKITYVALIRLVKSLIRALGYLGPSTEEVAGTGRGEAMKGWDQRMGNVTRRVEQEMKKVDVPMLSLFLVVLLVATTFEPISSLPSTIPAFLWSPHHHHGFSNNILEKYVDYQTISPQELAKSVLYEGGWSQILCTEKEVEQHVDLAIIFVGSELQSDFMLSRRVDPNLMDLLKVSFSRSNFSMAFPYVAAPETGAIEKLLISEFKKSCGHDLRISNSASQELSSVEDESFQKLSLLPHSINDYMVSRMEKKPKGETDLVVFSHGDFSSPKEGNPWTSESKTLLEIMTSAEHAGAKYEILYISDPFRSIRHSYVELGRFMAEGSSGNGSAKSENFCDEVCQIKSSLLEGLFVGIVLLIILLSGLCCMMGIDTPTRFETPQDS</sequence>
<organism evidence="7 8">
    <name type="scientific">Citrullus colocynthis</name>
    <name type="common">colocynth</name>
    <dbReference type="NCBI Taxonomy" id="252529"/>
    <lineage>
        <taxon>Eukaryota</taxon>
        <taxon>Viridiplantae</taxon>
        <taxon>Streptophyta</taxon>
        <taxon>Embryophyta</taxon>
        <taxon>Tracheophyta</taxon>
        <taxon>Spermatophyta</taxon>
        <taxon>Magnoliopsida</taxon>
        <taxon>eudicotyledons</taxon>
        <taxon>Gunneridae</taxon>
        <taxon>Pentapetalae</taxon>
        <taxon>rosids</taxon>
        <taxon>fabids</taxon>
        <taxon>Cucurbitales</taxon>
        <taxon>Cucurbitaceae</taxon>
        <taxon>Benincaseae</taxon>
        <taxon>Citrullus</taxon>
    </lineage>
</organism>
<keyword evidence="8" id="KW-1185">Reference proteome</keyword>
<dbReference type="Pfam" id="PF20520">
    <property type="entry name" value="Ac45-VOA1_TM"/>
    <property type="match status" value="1"/>
</dbReference>
<dbReference type="EMBL" id="OZ021745">
    <property type="protein sequence ID" value="CAK9313460.1"/>
    <property type="molecule type" value="Genomic_DNA"/>
</dbReference>
<dbReference type="InterPro" id="IPR046756">
    <property type="entry name" value="VAS1/VOA1_TM"/>
</dbReference>
<dbReference type="Proteomes" id="UP001642487">
    <property type="component" value="Chromosome 11"/>
</dbReference>
<evidence type="ECO:0000256" key="4">
    <source>
        <dbReference type="ARBA" id="ARBA00023136"/>
    </source>
</evidence>
<proteinExistence type="predicted"/>
<feature type="domain" description="V-type proton ATPase subunit S1/VOA1 transmembrane" evidence="6">
    <location>
        <begin position="384"/>
        <end position="415"/>
    </location>
</feature>
<evidence type="ECO:0000256" key="3">
    <source>
        <dbReference type="ARBA" id="ARBA00022989"/>
    </source>
</evidence>
<accession>A0ABP0Y3D9</accession>
<reference evidence="7 8" key="1">
    <citation type="submission" date="2024-03" db="EMBL/GenBank/DDBJ databases">
        <authorList>
            <person name="Gkanogiannis A."/>
            <person name="Becerra Lopez-Lavalle L."/>
        </authorList>
    </citation>
    <scope>NUCLEOTIDE SEQUENCE [LARGE SCALE GENOMIC DNA]</scope>
</reference>
<gene>
    <name evidence="7" type="ORF">CITCOLO1_LOCUS5176</name>
</gene>
<evidence type="ECO:0000256" key="2">
    <source>
        <dbReference type="ARBA" id="ARBA00022692"/>
    </source>
</evidence>
<evidence type="ECO:0000256" key="5">
    <source>
        <dbReference type="SAM" id="Phobius"/>
    </source>
</evidence>
<comment type="subcellular location">
    <subcellularLocation>
        <location evidence="1">Membrane</location>
        <topology evidence="1">Single-pass membrane protein</topology>
    </subcellularLocation>
</comment>
<feature type="transmembrane region" description="Helical" evidence="5">
    <location>
        <begin position="33"/>
        <end position="51"/>
    </location>
</feature>
<dbReference type="PANTHER" id="PTHR35285:SF1">
    <property type="entry name" value="2-C-METHYL-D-ERYTHRITOL 4-PHOSPHATE CYTIDYLYLTRANSFERASE"/>
    <property type="match status" value="1"/>
</dbReference>
<dbReference type="PANTHER" id="PTHR35285">
    <property type="entry name" value="2-C-METHYL-D-ERYTHRITOL 4-PHOSPHATE CYTIDYLYLTRANSFERASE"/>
    <property type="match status" value="1"/>
</dbReference>
<evidence type="ECO:0000259" key="6">
    <source>
        <dbReference type="Pfam" id="PF20520"/>
    </source>
</evidence>
<keyword evidence="4 5" id="KW-0472">Membrane</keyword>